<protein>
    <submittedName>
        <fullName evidence="2">Actin filament organization protein app1</fullName>
    </submittedName>
</protein>
<evidence type="ECO:0000313" key="3">
    <source>
        <dbReference type="Proteomes" id="UP000028545"/>
    </source>
</evidence>
<evidence type="ECO:0000259" key="1">
    <source>
        <dbReference type="Pfam" id="PF09949"/>
    </source>
</evidence>
<accession>A0A084GDP3</accession>
<evidence type="ECO:0000313" key="2">
    <source>
        <dbReference type="EMBL" id="KEZ45455.1"/>
    </source>
</evidence>
<sequence>MASSAARSDSWAAKLSADEMQAKARKVRRFDETEAALPVIKVQASLPAQLLNVPALFSHLGSRNPLARQVTYGDVVWMLDNVAFKPGLFSSWQAEFVTAVFEKESKEKLVDLVAVIARIIGLADEDHEFETLEERLLPFVWDLRPGRKLLAAHGDKQFILGPTGPNGIAGHLVKLPTGTPGALTRTKAVVSNGITGILSSWTYFSEPEGWSVVSDVDDTIKVTLTNDPIGILRETFINEPRPIRGMPELFATIKSMLPEDTPWFYLSASPYNLYPFLREFRNNYYPPGAILLREVSWRTIAGLLRALTTGTEQYKSERLAKIHGWFPKRKMILVGDSTQSDPEAYGELYRLYPGWVKCILIRKATDISSVGIEEKNAKERFDVAFKGIPKEVWHVFEDPEECPPFLQDVISRN</sequence>
<dbReference type="EMBL" id="JOWA01000077">
    <property type="protein sequence ID" value="KEZ45455.1"/>
    <property type="molecule type" value="Genomic_DNA"/>
</dbReference>
<dbReference type="VEuPathDB" id="FungiDB:SAPIO_CDS1768"/>
<dbReference type="Pfam" id="PF09949">
    <property type="entry name" value="APP1_cat"/>
    <property type="match status" value="1"/>
</dbReference>
<dbReference type="OrthoDB" id="414243at2759"/>
<dbReference type="OMA" id="RDSSWKT"/>
<name>A0A084GDP3_PSEDA</name>
<dbReference type="KEGG" id="sapo:SAPIO_CDS1768"/>
<keyword evidence="3" id="KW-1185">Reference proteome</keyword>
<dbReference type="RefSeq" id="XP_016645254.1">
    <property type="nucleotide sequence ID" value="XM_016784957.1"/>
</dbReference>
<reference evidence="2 3" key="1">
    <citation type="journal article" date="2014" name="Genome Announc.">
        <title>Draft genome sequence of the pathogenic fungus Scedosporium apiospermum.</title>
        <authorList>
            <person name="Vandeputte P."/>
            <person name="Ghamrawi S."/>
            <person name="Rechenmann M."/>
            <person name="Iltis A."/>
            <person name="Giraud S."/>
            <person name="Fleury M."/>
            <person name="Thornton C."/>
            <person name="Delhaes L."/>
            <person name="Meyer W."/>
            <person name="Papon N."/>
            <person name="Bouchara J.P."/>
        </authorList>
    </citation>
    <scope>NUCLEOTIDE SEQUENCE [LARGE SCALE GENOMIC DNA]</scope>
    <source>
        <strain evidence="2 3">IHEM 14462</strain>
    </source>
</reference>
<comment type="caution">
    <text evidence="2">The sequence shown here is derived from an EMBL/GenBank/DDBJ whole genome shotgun (WGS) entry which is preliminary data.</text>
</comment>
<dbReference type="GeneID" id="27720840"/>
<dbReference type="PANTHER" id="PTHR28208:SF1">
    <property type="entry name" value="FILAMENT ORGANIZATION PROTEIN APP1-LIKE, PUTATIVE (AFU_ORTHOLOGUE AFUA_1G06650)-RELATED"/>
    <property type="match status" value="1"/>
</dbReference>
<organism evidence="2 3">
    <name type="scientific">Pseudallescheria apiosperma</name>
    <name type="common">Scedosporium apiospermum</name>
    <dbReference type="NCBI Taxonomy" id="563466"/>
    <lineage>
        <taxon>Eukaryota</taxon>
        <taxon>Fungi</taxon>
        <taxon>Dikarya</taxon>
        <taxon>Ascomycota</taxon>
        <taxon>Pezizomycotina</taxon>
        <taxon>Sordariomycetes</taxon>
        <taxon>Hypocreomycetidae</taxon>
        <taxon>Microascales</taxon>
        <taxon>Microascaceae</taxon>
        <taxon>Scedosporium</taxon>
    </lineage>
</organism>
<dbReference type="InterPro" id="IPR052935">
    <property type="entry name" value="Mg2+_PAP"/>
</dbReference>
<dbReference type="PANTHER" id="PTHR28208">
    <property type="entry name" value="PHOSPHATIDATE PHOSPHATASE APP1"/>
    <property type="match status" value="1"/>
</dbReference>
<proteinExistence type="predicted"/>
<dbReference type="Proteomes" id="UP000028545">
    <property type="component" value="Unassembled WGS sequence"/>
</dbReference>
<gene>
    <name evidence="2" type="ORF">SAPIO_CDS1768</name>
</gene>
<dbReference type="AlphaFoldDB" id="A0A084GDP3"/>
<dbReference type="InterPro" id="IPR019236">
    <property type="entry name" value="APP1_cat"/>
</dbReference>
<feature type="domain" description="Phosphatidate phosphatase APP1 catalytic" evidence="1">
    <location>
        <begin position="210"/>
        <end position="363"/>
    </location>
</feature>
<dbReference type="HOGENOM" id="CLU_030283_0_0_1"/>
<dbReference type="GO" id="GO:0008195">
    <property type="term" value="F:phosphatidate phosphatase activity"/>
    <property type="evidence" value="ECO:0007669"/>
    <property type="project" value="InterPro"/>
</dbReference>
<dbReference type="GO" id="GO:0030479">
    <property type="term" value="C:actin cortical patch"/>
    <property type="evidence" value="ECO:0007669"/>
    <property type="project" value="TreeGrafter"/>
</dbReference>